<dbReference type="EMBL" id="JACAQD010000066">
    <property type="protein sequence ID" value="NWC37331.1"/>
    <property type="molecule type" value="Genomic_DNA"/>
</dbReference>
<accession>A0A7Y7YIW8</accession>
<gene>
    <name evidence="1" type="ORF">HX876_33805</name>
</gene>
<evidence type="ECO:0000313" key="1">
    <source>
        <dbReference type="EMBL" id="NWC37331.1"/>
    </source>
</evidence>
<name>A0A7Y7YIW8_9PSED</name>
<dbReference type="Pfam" id="PF06666">
    <property type="entry name" value="DUF1173"/>
    <property type="match status" value="1"/>
</dbReference>
<protein>
    <submittedName>
        <fullName evidence="1">DUF1173 family protein</fullName>
    </submittedName>
</protein>
<organism evidence="1 2">
    <name type="scientific">Pseudomonas gingeri</name>
    <dbReference type="NCBI Taxonomy" id="117681"/>
    <lineage>
        <taxon>Bacteria</taxon>
        <taxon>Pseudomonadati</taxon>
        <taxon>Pseudomonadota</taxon>
        <taxon>Gammaproteobacteria</taxon>
        <taxon>Pseudomonadales</taxon>
        <taxon>Pseudomonadaceae</taxon>
        <taxon>Pseudomonas</taxon>
    </lineage>
</organism>
<dbReference type="AlphaFoldDB" id="A0A7Y7YIW8"/>
<reference evidence="1 2" key="1">
    <citation type="submission" date="2020-04" db="EMBL/GenBank/DDBJ databases">
        <title>Molecular characterization of pseudomonads from Agaricus bisporus reveal novel blotch 2 pathogens in Western Europe.</title>
        <authorList>
            <person name="Taparia T."/>
            <person name="Krijger M."/>
            <person name="Haynes E."/>
            <person name="Elpinstone J.G."/>
            <person name="Noble R."/>
            <person name="Van Der Wolf J."/>
        </authorList>
    </citation>
    <scope>NUCLEOTIDE SEQUENCE [LARGE SCALE GENOMIC DNA]</scope>
    <source>
        <strain evidence="1 2">IPO3737</strain>
    </source>
</reference>
<evidence type="ECO:0000313" key="2">
    <source>
        <dbReference type="Proteomes" id="UP000520592"/>
    </source>
</evidence>
<comment type="caution">
    <text evidence="1">The sequence shown here is derived from an EMBL/GenBank/DDBJ whole genome shotgun (WGS) entry which is preliminary data.</text>
</comment>
<dbReference type="Proteomes" id="UP000520592">
    <property type="component" value="Unassembled WGS sequence"/>
</dbReference>
<dbReference type="InterPro" id="IPR009553">
    <property type="entry name" value="DUF1173"/>
</dbReference>
<proteinExistence type="predicted"/>
<dbReference type="RefSeq" id="WP_177058569.1">
    <property type="nucleotide sequence ID" value="NZ_JACAPS010000019.1"/>
</dbReference>
<sequence length="419" mass="47190">MVYERFPVVIDGKPFSTAFQTQDAFAGGWKAVLEKAYGRTHAVCRCPGKGERKLAIKRRDETDGFHLARFAGTGPEHANECRYYAPAPERSGMQGYEAGVVEEGDDGTLRVRLARGLVELPARTCSAGRDGVTHRPSTGDRKRSMTLLGLLCLLWQEARLNIWYPAMEGKRNSGQVHGVLRKTARRIKAGRVMLSEVLLLCATPRSSAETTNRAVVEAVIKKGRRAVVISPLARFDISKHDAAMPKLPLAGPYGIPYLKMVPEVWEDAQKRFRTEMGAWKRGERVMVIAQLSVEAVRGQASAQVTDLALMHISERWIPLDSDYESTLEKRLTAAGRSFEKPLRYDAAECEFFPDFWLLDMKDDFPLEVFGMNTPDYLAQKARKTQWYDRVYGPVGWWSWEVVQGTQATPVPDLPAVRRW</sequence>